<evidence type="ECO:0000313" key="2">
    <source>
        <dbReference type="Proteomes" id="UP001631993"/>
    </source>
</evidence>
<proteinExistence type="predicted"/>
<protein>
    <submittedName>
        <fullName evidence="1">Uncharacterized protein</fullName>
    </submittedName>
</protein>
<keyword evidence="2" id="KW-1185">Reference proteome</keyword>
<reference evidence="1 2" key="1">
    <citation type="submission" date="2024-12" db="EMBL/GenBank/DDBJ databases">
        <title>Forecasting of Potato common scab and diversities of Pathogenic streptomyces spp. in china.</title>
        <authorList>
            <person name="Handique U."/>
            <person name="Wu J."/>
        </authorList>
    </citation>
    <scope>NUCLEOTIDE SEQUENCE [LARGE SCALE GENOMIC DNA]</scope>
    <source>
        <strain evidence="1 2">ZRIMU1585</strain>
    </source>
</reference>
<comment type="caution">
    <text evidence="1">The sequence shown here is derived from an EMBL/GenBank/DDBJ whole genome shotgun (WGS) entry which is preliminary data.</text>
</comment>
<gene>
    <name evidence="1" type="ORF">ACKI1S_04945</name>
</gene>
<dbReference type="Proteomes" id="UP001631993">
    <property type="component" value="Unassembled WGS sequence"/>
</dbReference>
<sequence>MPLTELLASVALTARLGPVHVDASWADVTAALGEPREVLRSRRWPRLFGFGDLEVFVCRCRRVRMVTVQTWTETVEVPTYAGLFPGEPTEADVVAALDRAGCAWEVNSGLTFGNQRALSVPANSAQFVFTVPSAGEARLHSVGLPDNGHRCPTAT</sequence>
<dbReference type="EMBL" id="JBJVNE010000002">
    <property type="protein sequence ID" value="MFM9645481.1"/>
    <property type="molecule type" value="Genomic_DNA"/>
</dbReference>
<name>A0ABW9IAC7_STRGJ</name>
<organism evidence="1 2">
    <name type="scientific">Streptomyces galilaeus</name>
    <dbReference type="NCBI Taxonomy" id="33899"/>
    <lineage>
        <taxon>Bacteria</taxon>
        <taxon>Bacillati</taxon>
        <taxon>Actinomycetota</taxon>
        <taxon>Actinomycetes</taxon>
        <taxon>Kitasatosporales</taxon>
        <taxon>Streptomycetaceae</taxon>
        <taxon>Streptomyces</taxon>
    </lineage>
</organism>
<accession>A0ABW9IAC7</accession>
<evidence type="ECO:0000313" key="1">
    <source>
        <dbReference type="EMBL" id="MFM9645481.1"/>
    </source>
</evidence>
<dbReference type="RefSeq" id="WP_369278840.1">
    <property type="nucleotide sequence ID" value="NZ_JBJVMW010000001.1"/>
</dbReference>